<dbReference type="SUPFAM" id="SSF52172">
    <property type="entry name" value="CheY-like"/>
    <property type="match status" value="1"/>
</dbReference>
<protein>
    <recommendedName>
        <fullName evidence="3">Response regulatory domain-containing protein</fullName>
    </recommendedName>
</protein>
<dbReference type="RefSeq" id="WP_186740798.1">
    <property type="nucleotide sequence ID" value="NZ_CP060394.1"/>
</dbReference>
<organism evidence="1 2">
    <name type="scientific">Alloacidobacterium dinghuense</name>
    <dbReference type="NCBI Taxonomy" id="2763107"/>
    <lineage>
        <taxon>Bacteria</taxon>
        <taxon>Pseudomonadati</taxon>
        <taxon>Acidobacteriota</taxon>
        <taxon>Terriglobia</taxon>
        <taxon>Terriglobales</taxon>
        <taxon>Acidobacteriaceae</taxon>
        <taxon>Alloacidobacterium</taxon>
    </lineage>
</organism>
<proteinExistence type="predicted"/>
<dbReference type="EMBL" id="CP060394">
    <property type="protein sequence ID" value="QNI30731.1"/>
    <property type="molecule type" value="Genomic_DNA"/>
</dbReference>
<reference evidence="1 2" key="1">
    <citation type="submission" date="2020-08" db="EMBL/GenBank/DDBJ databases">
        <title>Edaphobacter telluris sp. nov. and Acidobacterium dinghuensis sp. nov., two acidobacteria isolated from forest soil.</title>
        <authorList>
            <person name="Fu J."/>
            <person name="Qiu L."/>
        </authorList>
    </citation>
    <scope>NUCLEOTIDE SEQUENCE [LARGE SCALE GENOMIC DNA]</scope>
    <source>
        <strain evidence="1">4Y35</strain>
    </source>
</reference>
<evidence type="ECO:0000313" key="2">
    <source>
        <dbReference type="Proteomes" id="UP000515312"/>
    </source>
</evidence>
<keyword evidence="2" id="KW-1185">Reference proteome</keyword>
<evidence type="ECO:0000313" key="1">
    <source>
        <dbReference type="EMBL" id="QNI30731.1"/>
    </source>
</evidence>
<dbReference type="AlphaFoldDB" id="A0A7G8BDW1"/>
<evidence type="ECO:0008006" key="3">
    <source>
        <dbReference type="Google" id="ProtNLM"/>
    </source>
</evidence>
<accession>A0A7G8BDW1</accession>
<dbReference type="Proteomes" id="UP000515312">
    <property type="component" value="Chromosome"/>
</dbReference>
<gene>
    <name evidence="1" type="ORF">H7849_16580</name>
</gene>
<sequence>MGTLTFSQSPRIILGSDNQHLVSAVTTSLVKAGFDVETATNYGHLEELWHKVRHDVVLFEISHSDSIESAIESAIRIKRQDAQQFIAYLADANLHASGLTGDAILSRDTSRLPQALREALDGRS</sequence>
<dbReference type="InterPro" id="IPR011006">
    <property type="entry name" value="CheY-like_superfamily"/>
</dbReference>
<dbReference type="KEGG" id="adin:H7849_16580"/>
<name>A0A7G8BDW1_9BACT</name>